<evidence type="ECO:0000256" key="3">
    <source>
        <dbReference type="ARBA" id="ARBA00022884"/>
    </source>
</evidence>
<proteinExistence type="inferred from homology"/>
<dbReference type="PANTHER" id="PTHR23355">
    <property type="entry name" value="RIBONUCLEASE"/>
    <property type="match status" value="1"/>
</dbReference>
<dbReference type="Gene3D" id="2.40.50.700">
    <property type="match status" value="1"/>
</dbReference>
<dbReference type="FunFam" id="2.40.50.700:FF:000002">
    <property type="entry name" value="Cell wall biogenesis protein"/>
    <property type="match status" value="1"/>
</dbReference>
<accession>A0AAD9FW75</accession>
<evidence type="ECO:0000313" key="8">
    <source>
        <dbReference type="EMBL" id="KAK1927375.1"/>
    </source>
</evidence>
<keyword evidence="2 4" id="KW-0460">Magnesium</keyword>
<feature type="compositionally biased region" description="Basic and acidic residues" evidence="6">
    <location>
        <begin position="999"/>
        <end position="1027"/>
    </location>
</feature>
<evidence type="ECO:0000256" key="6">
    <source>
        <dbReference type="SAM" id="MobiDB-lite"/>
    </source>
</evidence>
<evidence type="ECO:0000256" key="5">
    <source>
        <dbReference type="SAM" id="Coils"/>
    </source>
</evidence>
<dbReference type="SUPFAM" id="SSF50249">
    <property type="entry name" value="Nucleic acid-binding proteins"/>
    <property type="match status" value="3"/>
</dbReference>
<gene>
    <name evidence="8" type="ORF">DB88DRAFT_470046</name>
</gene>
<feature type="region of interest" description="Disordered" evidence="6">
    <location>
        <begin position="988"/>
        <end position="1027"/>
    </location>
</feature>
<evidence type="ECO:0000256" key="4">
    <source>
        <dbReference type="HAMAP-Rule" id="MF_03045"/>
    </source>
</evidence>
<dbReference type="GO" id="GO:0000932">
    <property type="term" value="C:P-body"/>
    <property type="evidence" value="ECO:0007669"/>
    <property type="project" value="UniProtKB-SubCell"/>
</dbReference>
<dbReference type="GO" id="GO:0000175">
    <property type="term" value="F:3'-5'-RNA exonuclease activity"/>
    <property type="evidence" value="ECO:0007669"/>
    <property type="project" value="UniProtKB-UniRule"/>
</dbReference>
<dbReference type="InterPro" id="IPR041505">
    <property type="entry name" value="Dis3_CSD2"/>
</dbReference>
<feature type="compositionally biased region" description="Low complexity" evidence="6">
    <location>
        <begin position="71"/>
        <end position="82"/>
    </location>
</feature>
<reference evidence="8" key="1">
    <citation type="submission" date="2023-02" db="EMBL/GenBank/DDBJ databases">
        <title>Identification and recombinant expression of a fungal hydrolase from Papiliotrema laurentii that hydrolyzes apple cutin and clears colloidal polyester polyurethane.</title>
        <authorList>
            <consortium name="DOE Joint Genome Institute"/>
            <person name="Roman V.A."/>
            <person name="Bojanowski C."/>
            <person name="Crable B.R."/>
            <person name="Wagner D.N."/>
            <person name="Hung C.S."/>
            <person name="Nadeau L.J."/>
            <person name="Schratz L."/>
            <person name="Haridas S."/>
            <person name="Pangilinan J."/>
            <person name="Lipzen A."/>
            <person name="Na H."/>
            <person name="Yan M."/>
            <person name="Ng V."/>
            <person name="Grigoriev I.V."/>
            <person name="Spatafora J.W."/>
            <person name="Barlow D."/>
            <person name="Biffinger J."/>
            <person name="Kelley-Loughnane N."/>
            <person name="Varaljay V.A."/>
            <person name="Crookes-Goodson W.J."/>
        </authorList>
    </citation>
    <scope>NUCLEOTIDE SEQUENCE</scope>
    <source>
        <strain evidence="8">5307AH</strain>
    </source>
</reference>
<dbReference type="Pfam" id="PF17849">
    <property type="entry name" value="OB_Dis3"/>
    <property type="match status" value="1"/>
</dbReference>
<name>A0AAD9FW75_PAPLA</name>
<dbReference type="HAMAP" id="MF_03045">
    <property type="entry name" value="DIS3L2"/>
    <property type="match status" value="1"/>
</dbReference>
<feature type="compositionally biased region" description="Low complexity" evidence="6">
    <location>
        <begin position="235"/>
        <end position="251"/>
    </location>
</feature>
<feature type="compositionally biased region" description="Low complexity" evidence="6">
    <location>
        <begin position="28"/>
        <end position="62"/>
    </location>
</feature>
<feature type="region of interest" description="Disordered" evidence="6">
    <location>
        <begin position="1"/>
        <end position="356"/>
    </location>
</feature>
<feature type="compositionally biased region" description="Low complexity" evidence="6">
    <location>
        <begin position="736"/>
        <end position="755"/>
    </location>
</feature>
<feature type="compositionally biased region" description="Low complexity" evidence="6">
    <location>
        <begin position="288"/>
        <end position="310"/>
    </location>
</feature>
<sequence>MSEPTPIIAPTPHPASATLAPPDSAHTRPSSSQSNRSGSSRGRKSPSSSNISRSNSRSSRNSDNGDKVKKSGTTTTISGGVKLSIASDANDGKKGRGGKRPGSATGNSGNAEKKDAVAPGASANAAAGGDKAKGNRRASANQKARPAPINTAPPKATSQASNAKSPSENSQSAPVPKHLHAAPSAPKTALEAAAAVAKLREHENGGTGQKDAESGDGALANLQKMISSLKAVTKSGSTSSGSQPGSRSASGAKEPISGGSKGDPPASSPLPIPGSSSSSSTKKLKADAPSFTPSFSSVSPVASQAPISPVGATSPQWAQQQPRSVSHGSAGHRRPSSSSQHGQSASQSLHSYSSMPTLGQTGLGMFPNSVPNYGAYPGQLHVHQEAENEDLSPLAYSPNPEAAFQYQQLLAAQALQYQQIQLLQAQLQYAHHQQQQQQQQQAHQQTSGSFVAPRFQALAAQRAAQQQQQAAAQLIQAQQAFEMQQQQLVELQRQKEAQAAAVAEATLRNPPPVFEEDSPEIRPASLGPTGRPQLAPSFTFGAKRNTVESSPSGRSPMSPPPVINRSEGIGGAQATGLAGLAARAHKRTGSELTPAMQAQLEIQEQIEALQAKQRALMEDEVSKVGGTPLSQLAKMTPSQTVARHRRVQSSLPSASTPGETFGGLLADLPNVDPPRPGRPAGEMLPPPVPVNAGHGRRHSVNVFNKTAGSGSGFCSMGGGDIPENSVPSNGGGGHQRSGSRSGFESGSWRSSGQLAQGPAQVADLAAAQAQLQSLSQFRAAAGGGHSKMASFSFPNMLPNLLAATTLSSPMGQSLWQQQQAFQMQLQQTTSGPQRKSLFAPYLPQASLPPLLSAGKLVVGILRVNKKNRSDAYVATDVLEADIYICGSKDRNRALEGDIVAVELLDVDEVWSTKKDKEEKKRKKEENAAYDLKPATAKKLEKKKDDVEVEGQGLTLFDDEEVNDDTKPTYAGHVVAVVERMPGQLFSGQLGVLRPSSAATKEKQEIERREREGDRPKKDETASSAERPKIVWFKPTDKRVPLIAIPTEQAPADFIDNPDAHADKLFVATIKRWPITSLHPFGTLVEELGPIGDCEVETSALLKDCNFPTEEFTDVALKCLPPLPWSIPEREYEIRKDLREECVFTIDPPKAKDLDDALSIKEQEDGTIRVGVHIADVSYFVKPNTALDRDARKRATSVYLVQRAVPMLPPQLSEDLCSLQPHQERLTFSAFFTLDKDANVLSTDFSRTIIKSCARLSYADAKAVLDGTPLSQDKVEGHPQSVVESSIKDLHAIASKLRQKRIENGAMISHKLKVNISLDERGQPVDCDSYQRTEANTLVEEFMLLANLAVARQIAFGLPEQALLRRHEAPIERRIEGFVKRAQKLGYQFDGASAKTLQEGFSAIKDADAALCLELLKRKAMQKARYFCTGMLDIAKYSHWALNAPLYTHFTSPSRRYADVLVHRMLDACLTSPNPADVKFLMDRDQVAKCAQQCNMKKQSAKLAEDQSTHLYLCMLIHDLTEKYGPVIREGRVTNVLDAAFDVVVPEFGIEKRVHVDKIPVDNTVYDEHKDILSLYWTEKDVLAYLAETTDDAYIKAVKLLQDRPRSDHSTEGLTAQYAKSANPPQMEFEGLRDSGDHKIQDVKELMKVPVIVMSDMTKSPPVLVVYAANPFVPQ</sequence>
<dbReference type="InterPro" id="IPR012340">
    <property type="entry name" value="NA-bd_OB-fold"/>
</dbReference>
<dbReference type="EC" id="3.1.13.-" evidence="4"/>
<feature type="compositionally biased region" description="Low complexity" evidence="6">
    <location>
        <begin position="336"/>
        <end position="354"/>
    </location>
</feature>
<keyword evidence="5" id="KW-0175">Coiled coil</keyword>
<dbReference type="InterPro" id="IPR050180">
    <property type="entry name" value="RNR_Ribonuclease"/>
</dbReference>
<keyword evidence="1 4" id="KW-0963">Cytoplasm</keyword>
<keyword evidence="4" id="KW-0479">Metal-binding</keyword>
<dbReference type="FunFam" id="2.40.50.690:FF:000001">
    <property type="entry name" value="Cell wall biogenesis protein"/>
    <property type="match status" value="1"/>
</dbReference>
<dbReference type="InterPro" id="IPR041093">
    <property type="entry name" value="Dis3l2-like_C"/>
</dbReference>
<protein>
    <recommendedName>
        <fullName evidence="4">DIS3-like exonuclease 2</fullName>
        <ecNumber evidence="4">3.1.13.-</ecNumber>
    </recommendedName>
</protein>
<dbReference type="Gene3D" id="2.40.50.690">
    <property type="match status" value="1"/>
</dbReference>
<dbReference type="SMART" id="SM00955">
    <property type="entry name" value="RNB"/>
    <property type="match status" value="1"/>
</dbReference>
<comment type="subcellular location">
    <subcellularLocation>
        <location evidence="4">Cytoplasm</location>
    </subcellularLocation>
    <subcellularLocation>
        <location evidence="4">Cytoplasm</location>
        <location evidence="4">P-body</location>
    </subcellularLocation>
</comment>
<feature type="domain" description="RNB" evidence="7">
    <location>
        <begin position="1134"/>
        <end position="1471"/>
    </location>
</feature>
<evidence type="ECO:0000313" key="9">
    <source>
        <dbReference type="Proteomes" id="UP001182556"/>
    </source>
</evidence>
<feature type="compositionally biased region" description="Polar residues" evidence="6">
    <location>
        <begin position="156"/>
        <end position="173"/>
    </location>
</feature>
<feature type="binding site" evidence="4">
    <location>
        <position position="1155"/>
    </location>
    <ligand>
        <name>Mg(2+)</name>
        <dbReference type="ChEBI" id="CHEBI:18420"/>
    </ligand>
</feature>
<keyword evidence="4" id="KW-0378">Hydrolase</keyword>
<dbReference type="InterPro" id="IPR028591">
    <property type="entry name" value="DIS3L2"/>
</dbReference>
<feature type="binding site" evidence="4">
    <location>
        <position position="1146"/>
    </location>
    <ligand>
        <name>Mg(2+)</name>
        <dbReference type="ChEBI" id="CHEBI:18420"/>
    </ligand>
</feature>
<comment type="function">
    <text evidence="4">3'-5'-exoribonuclease that specifically recognizes RNAs polyuridylated at their 3' end and mediates their degradation. Component of an exosome-independent RNA degradation pathway that mediates degradation of cytoplasmic mRNAs that have been deadenylated and subsequently uridylated at their 3'.</text>
</comment>
<keyword evidence="4" id="KW-0269">Exonuclease</keyword>
<dbReference type="GO" id="GO:0046872">
    <property type="term" value="F:metal ion binding"/>
    <property type="evidence" value="ECO:0007669"/>
    <property type="project" value="UniProtKB-KW"/>
</dbReference>
<feature type="site" description="Important for catalytic activity" evidence="4">
    <location>
        <position position="1154"/>
    </location>
</feature>
<feature type="region of interest" description="Disordered" evidence="6">
    <location>
        <begin position="510"/>
        <end position="569"/>
    </location>
</feature>
<keyword evidence="3 4" id="KW-0694">RNA-binding</keyword>
<organism evidence="8 9">
    <name type="scientific">Papiliotrema laurentii</name>
    <name type="common">Cryptococcus laurentii</name>
    <dbReference type="NCBI Taxonomy" id="5418"/>
    <lineage>
        <taxon>Eukaryota</taxon>
        <taxon>Fungi</taxon>
        <taxon>Dikarya</taxon>
        <taxon>Basidiomycota</taxon>
        <taxon>Agaricomycotina</taxon>
        <taxon>Tremellomycetes</taxon>
        <taxon>Tremellales</taxon>
        <taxon>Rhynchogastremaceae</taxon>
        <taxon>Papiliotrema</taxon>
    </lineage>
</organism>
<keyword evidence="9" id="KW-1185">Reference proteome</keyword>
<feature type="compositionally biased region" description="Low complexity" evidence="6">
    <location>
        <begin position="181"/>
        <end position="197"/>
    </location>
</feature>
<dbReference type="GO" id="GO:1990074">
    <property type="term" value="P:polyuridylation-dependent mRNA catabolic process"/>
    <property type="evidence" value="ECO:0007669"/>
    <property type="project" value="UniProtKB-UniRule"/>
</dbReference>
<feature type="coiled-coil region" evidence="5">
    <location>
        <begin position="460"/>
        <end position="508"/>
    </location>
</feature>
<dbReference type="GO" id="GO:0000956">
    <property type="term" value="P:nuclear-transcribed mRNA catabolic process"/>
    <property type="evidence" value="ECO:0007669"/>
    <property type="project" value="UniProtKB-UniRule"/>
</dbReference>
<dbReference type="InterPro" id="IPR001900">
    <property type="entry name" value="RNase_II/R"/>
</dbReference>
<comment type="similarity">
    <text evidence="4">Belongs to the RNR ribonuclease family. DIS3L2 subfamily.</text>
</comment>
<comment type="cofactor">
    <cofactor evidence="4">
        <name>Mg(2+)</name>
        <dbReference type="ChEBI" id="CHEBI:18420"/>
    </cofactor>
    <cofactor evidence="4">
        <name>Mn(2+)</name>
        <dbReference type="ChEBI" id="CHEBI:29035"/>
    </cofactor>
</comment>
<comment type="caution">
    <text evidence="8">The sequence shown here is derived from an EMBL/GenBank/DDBJ whole genome shotgun (WGS) entry which is preliminary data.</text>
</comment>
<dbReference type="Pfam" id="PF00773">
    <property type="entry name" value="RNB"/>
    <property type="match status" value="1"/>
</dbReference>
<evidence type="ECO:0000256" key="1">
    <source>
        <dbReference type="ARBA" id="ARBA00022490"/>
    </source>
</evidence>
<dbReference type="Pfam" id="PF17877">
    <property type="entry name" value="Dis3l2_C_term"/>
    <property type="match status" value="1"/>
</dbReference>
<dbReference type="PANTHER" id="PTHR23355:SF9">
    <property type="entry name" value="DIS3-LIKE EXONUCLEASE 2"/>
    <property type="match status" value="1"/>
</dbReference>
<keyword evidence="4" id="KW-0464">Manganese</keyword>
<feature type="compositionally biased region" description="Low complexity" evidence="6">
    <location>
        <begin position="117"/>
        <end position="129"/>
    </location>
</feature>
<dbReference type="Proteomes" id="UP001182556">
    <property type="component" value="Unassembled WGS sequence"/>
</dbReference>
<feature type="region of interest" description="Disordered" evidence="6">
    <location>
        <begin position="715"/>
        <end position="755"/>
    </location>
</feature>
<dbReference type="EMBL" id="JAODAN010000001">
    <property type="protein sequence ID" value="KAK1927375.1"/>
    <property type="molecule type" value="Genomic_DNA"/>
</dbReference>
<evidence type="ECO:0000259" key="7">
    <source>
        <dbReference type="SMART" id="SM00955"/>
    </source>
</evidence>
<feature type="compositionally biased region" description="Polar residues" evidence="6">
    <location>
        <begin position="311"/>
        <end position="327"/>
    </location>
</feature>
<dbReference type="GO" id="GO:0003723">
    <property type="term" value="F:RNA binding"/>
    <property type="evidence" value="ECO:0007669"/>
    <property type="project" value="UniProtKB-KW"/>
</dbReference>
<evidence type="ECO:0000256" key="2">
    <source>
        <dbReference type="ARBA" id="ARBA00022842"/>
    </source>
</evidence>
<keyword evidence="4" id="KW-0540">Nuclease</keyword>
<dbReference type="Gene3D" id="2.40.50.140">
    <property type="entry name" value="Nucleic acid-binding proteins"/>
    <property type="match status" value="1"/>
</dbReference>